<reference evidence="1" key="1">
    <citation type="submission" date="2020-04" db="EMBL/GenBank/DDBJ databases">
        <authorList>
            <person name="Chiriac C."/>
            <person name="Salcher M."/>
            <person name="Ghai R."/>
            <person name="Kavagutti S V."/>
        </authorList>
    </citation>
    <scope>NUCLEOTIDE SEQUENCE</scope>
</reference>
<organism evidence="1">
    <name type="scientific">uncultured Caudovirales phage</name>
    <dbReference type="NCBI Taxonomy" id="2100421"/>
    <lineage>
        <taxon>Viruses</taxon>
        <taxon>Duplodnaviria</taxon>
        <taxon>Heunggongvirae</taxon>
        <taxon>Uroviricota</taxon>
        <taxon>Caudoviricetes</taxon>
        <taxon>Peduoviridae</taxon>
        <taxon>Maltschvirus</taxon>
        <taxon>Maltschvirus maltsch</taxon>
    </lineage>
</organism>
<name>A0A6J5NF36_9CAUD</name>
<proteinExistence type="predicted"/>
<accession>A0A6J5NF36</accession>
<sequence length="59" mass="6747">MNAPPYPPPMTVLDFGPEPHSPVTQWAKRVFQTLQEREPDPVEAAERAAAFETWKAKQR</sequence>
<evidence type="ECO:0000313" key="1">
    <source>
        <dbReference type="EMBL" id="CAB4155785.1"/>
    </source>
</evidence>
<protein>
    <submittedName>
        <fullName evidence="1">Uncharacterized protein</fullName>
    </submittedName>
</protein>
<gene>
    <name evidence="1" type="ORF">UFOVP670_36</name>
</gene>
<dbReference type="EMBL" id="LR796632">
    <property type="protein sequence ID" value="CAB4155785.1"/>
    <property type="molecule type" value="Genomic_DNA"/>
</dbReference>